<proteinExistence type="predicted"/>
<name>A0A8D8E4U6_CULPI</name>
<evidence type="ECO:0000256" key="1">
    <source>
        <dbReference type="SAM" id="Phobius"/>
    </source>
</evidence>
<evidence type="ECO:0000313" key="2">
    <source>
        <dbReference type="EMBL" id="CAG6520180.1"/>
    </source>
</evidence>
<feature type="transmembrane region" description="Helical" evidence="1">
    <location>
        <begin position="135"/>
        <end position="157"/>
    </location>
</feature>
<dbReference type="AlphaFoldDB" id="A0A8D8E4U6"/>
<sequence>MLGTKYSFHCCSGQSLIRWSCFMECTPAVASCAELDFHPSIRMLSPNGIHNFDICSIITPVIRLPLETVVGTRLTHTNTHEGTRLDLSINLGLLNARQIHSQIGHSQWCTVRYRITVWKKSDVVMSFGLFKSKTLFFFIHFYQSIIIFFFNVFLYPIRYVAPNAFNFNRF</sequence>
<keyword evidence="1" id="KW-0812">Transmembrane</keyword>
<organism evidence="2">
    <name type="scientific">Culex pipiens</name>
    <name type="common">House mosquito</name>
    <dbReference type="NCBI Taxonomy" id="7175"/>
    <lineage>
        <taxon>Eukaryota</taxon>
        <taxon>Metazoa</taxon>
        <taxon>Ecdysozoa</taxon>
        <taxon>Arthropoda</taxon>
        <taxon>Hexapoda</taxon>
        <taxon>Insecta</taxon>
        <taxon>Pterygota</taxon>
        <taxon>Neoptera</taxon>
        <taxon>Endopterygota</taxon>
        <taxon>Diptera</taxon>
        <taxon>Nematocera</taxon>
        <taxon>Culicoidea</taxon>
        <taxon>Culicidae</taxon>
        <taxon>Culicinae</taxon>
        <taxon>Culicini</taxon>
        <taxon>Culex</taxon>
        <taxon>Culex</taxon>
    </lineage>
</organism>
<dbReference type="EMBL" id="HBUE01180854">
    <property type="protein sequence ID" value="CAG6520180.1"/>
    <property type="molecule type" value="Transcribed_RNA"/>
</dbReference>
<reference evidence="2" key="1">
    <citation type="submission" date="2021-05" db="EMBL/GenBank/DDBJ databases">
        <authorList>
            <person name="Alioto T."/>
            <person name="Alioto T."/>
            <person name="Gomez Garrido J."/>
        </authorList>
    </citation>
    <scope>NUCLEOTIDE SEQUENCE</scope>
</reference>
<keyword evidence="1" id="KW-1133">Transmembrane helix</keyword>
<protein>
    <submittedName>
        <fullName evidence="2">(northern house mosquito) hypothetical protein</fullName>
    </submittedName>
</protein>
<dbReference type="EMBL" id="HBUE01286460">
    <property type="protein sequence ID" value="CAG6571746.1"/>
    <property type="molecule type" value="Transcribed_RNA"/>
</dbReference>
<keyword evidence="1" id="KW-0472">Membrane</keyword>
<accession>A0A8D8E4U6</accession>